<dbReference type="GO" id="GO:0016592">
    <property type="term" value="C:mediator complex"/>
    <property type="evidence" value="ECO:0007669"/>
    <property type="project" value="InterPro"/>
</dbReference>
<feature type="domain" description="Mediator complex subunit Med1" evidence="11">
    <location>
        <begin position="81"/>
        <end position="454"/>
    </location>
</feature>
<dbReference type="EMBL" id="JXJN01026971">
    <property type="status" value="NOT_ANNOTATED_CDS"/>
    <property type="molecule type" value="Genomic_DNA"/>
</dbReference>
<dbReference type="GO" id="GO:0003712">
    <property type="term" value="F:transcription coregulator activity"/>
    <property type="evidence" value="ECO:0007669"/>
    <property type="project" value="InterPro"/>
</dbReference>
<dbReference type="Proteomes" id="UP000092460">
    <property type="component" value="Unassembled WGS sequence"/>
</dbReference>
<feature type="compositionally biased region" description="Low complexity" evidence="10">
    <location>
        <begin position="759"/>
        <end position="792"/>
    </location>
</feature>
<evidence type="ECO:0000256" key="2">
    <source>
        <dbReference type="ARBA" id="ARBA00006210"/>
    </source>
</evidence>
<keyword evidence="4 9" id="KW-0805">Transcription regulation</keyword>
<dbReference type="VEuPathDB" id="VectorBase:GPPI045382"/>
<evidence type="ECO:0000256" key="3">
    <source>
        <dbReference type="ARBA" id="ARBA00020612"/>
    </source>
</evidence>
<dbReference type="EnsemblMetazoa" id="GPPI000280-RA">
    <property type="protein sequence ID" value="GPPI000280-PA"/>
    <property type="gene ID" value="GPPI000280"/>
</dbReference>
<dbReference type="PANTHER" id="PTHR12881:SF10">
    <property type="entry name" value="MEDIATOR OF RNA POLYMERASE II TRANSCRIPTION SUBUNIT 1"/>
    <property type="match status" value="1"/>
</dbReference>
<reference evidence="13" key="1">
    <citation type="submission" date="2015-01" db="EMBL/GenBank/DDBJ databases">
        <authorList>
            <person name="Aksoy S."/>
            <person name="Warren W."/>
            <person name="Wilson R.K."/>
        </authorList>
    </citation>
    <scope>NUCLEOTIDE SEQUENCE [LARGE SCALE GENOMIC DNA]</scope>
    <source>
        <strain evidence="13">IAEA</strain>
    </source>
</reference>
<feature type="compositionally biased region" description="Polar residues" evidence="10">
    <location>
        <begin position="1169"/>
        <end position="1190"/>
    </location>
</feature>
<proteinExistence type="inferred from homology"/>
<evidence type="ECO:0000256" key="7">
    <source>
        <dbReference type="ARBA" id="ARBA00023242"/>
    </source>
</evidence>
<keyword evidence="13" id="KW-1185">Reference proteome</keyword>
<dbReference type="EMBL" id="JXJN01023294">
    <property type="status" value="NOT_ANNOTATED_CDS"/>
    <property type="molecule type" value="Genomic_DNA"/>
</dbReference>
<dbReference type="EnsemblMetazoa" id="GPPI045382-RA">
    <property type="protein sequence ID" value="GPPI045382-PA"/>
    <property type="gene ID" value="GPPI045382"/>
</dbReference>
<feature type="compositionally biased region" description="Polar residues" evidence="10">
    <location>
        <begin position="888"/>
        <end position="897"/>
    </location>
</feature>
<reference evidence="12" key="2">
    <citation type="submission" date="2020-05" db="UniProtKB">
        <authorList>
            <consortium name="EnsemblMetazoa"/>
        </authorList>
    </citation>
    <scope>IDENTIFICATION</scope>
    <source>
        <strain evidence="12">IAEA</strain>
    </source>
</reference>
<comment type="subcellular location">
    <subcellularLocation>
        <location evidence="1 9">Nucleus</location>
    </subcellularLocation>
</comment>
<evidence type="ECO:0000259" key="11">
    <source>
        <dbReference type="Pfam" id="PF10744"/>
    </source>
</evidence>
<dbReference type="VEuPathDB" id="VectorBase:GPPI000280"/>
<dbReference type="GO" id="GO:0045944">
    <property type="term" value="P:positive regulation of transcription by RNA polymerase II"/>
    <property type="evidence" value="ECO:0007669"/>
    <property type="project" value="UniProtKB-ARBA"/>
</dbReference>
<feature type="compositionally biased region" description="Polar residues" evidence="10">
    <location>
        <begin position="904"/>
        <end position="918"/>
    </location>
</feature>
<evidence type="ECO:0000256" key="8">
    <source>
        <dbReference type="ARBA" id="ARBA00031254"/>
    </source>
</evidence>
<comment type="similarity">
    <text evidence="2 9">Belongs to the Mediator complex subunit 1 family.</text>
</comment>
<feature type="compositionally biased region" description="Polar residues" evidence="10">
    <location>
        <begin position="805"/>
        <end position="816"/>
    </location>
</feature>
<comment type="function">
    <text evidence="9">Component of the Mediator complex, a coactivator involved in the regulated transcription of nearly all RNA polymerase II-dependent genes. Mediator functions as a bridge to convey information from gene-specific regulatory proteins to the basal RNA polymerase II transcription machinery. Mediator is recruited to promoters by direct interactions with regulatory proteins and serves as a scaffold for the assembly of a functional preinitiation complex with RNA polymerase II and the general transcription factors.</text>
</comment>
<keyword evidence="7 9" id="KW-0539">Nucleus</keyword>
<evidence type="ECO:0000256" key="4">
    <source>
        <dbReference type="ARBA" id="ARBA00023015"/>
    </source>
</evidence>
<feature type="compositionally biased region" description="Polar residues" evidence="10">
    <location>
        <begin position="1112"/>
        <end position="1134"/>
    </location>
</feature>
<feature type="compositionally biased region" description="Low complexity" evidence="10">
    <location>
        <begin position="855"/>
        <end position="878"/>
    </location>
</feature>
<name>A0A1B0AKR2_9MUSC</name>
<evidence type="ECO:0000313" key="12">
    <source>
        <dbReference type="EnsemblMetazoa" id="GPPI045382-PA"/>
    </source>
</evidence>
<dbReference type="PANTHER" id="PTHR12881">
    <property type="entry name" value="MEDIATOR OF RNA POLYMERASE II TRANSCRIPTION SUBUNIT 1"/>
    <property type="match status" value="1"/>
</dbReference>
<evidence type="ECO:0000256" key="9">
    <source>
        <dbReference type="RuleBase" id="RU364059"/>
    </source>
</evidence>
<organism evidence="12 13">
    <name type="scientific">Glossina palpalis gambiensis</name>
    <dbReference type="NCBI Taxonomy" id="67801"/>
    <lineage>
        <taxon>Eukaryota</taxon>
        <taxon>Metazoa</taxon>
        <taxon>Ecdysozoa</taxon>
        <taxon>Arthropoda</taxon>
        <taxon>Hexapoda</taxon>
        <taxon>Insecta</taxon>
        <taxon>Pterygota</taxon>
        <taxon>Neoptera</taxon>
        <taxon>Endopterygota</taxon>
        <taxon>Diptera</taxon>
        <taxon>Brachycera</taxon>
        <taxon>Muscomorpha</taxon>
        <taxon>Hippoboscoidea</taxon>
        <taxon>Glossinidae</taxon>
        <taxon>Glossina</taxon>
    </lineage>
</organism>
<dbReference type="Pfam" id="PF10744">
    <property type="entry name" value="Med1"/>
    <property type="match status" value="1"/>
</dbReference>
<dbReference type="InterPro" id="IPR051999">
    <property type="entry name" value="Mediator_complex_subunit_1"/>
</dbReference>
<protein>
    <recommendedName>
        <fullName evidence="3 9">Mediator of RNA polymerase II transcription subunit 1</fullName>
    </recommendedName>
    <alternativeName>
        <fullName evidence="8 9">Mediator complex subunit 1</fullName>
    </alternativeName>
</protein>
<dbReference type="STRING" id="67801.A0A1B0AKR2"/>
<feature type="region of interest" description="Disordered" evidence="10">
    <location>
        <begin position="1154"/>
        <end position="1196"/>
    </location>
</feature>
<dbReference type="InterPro" id="IPR019680">
    <property type="entry name" value="Mediator_Med1"/>
</dbReference>
<evidence type="ECO:0000256" key="5">
    <source>
        <dbReference type="ARBA" id="ARBA00023159"/>
    </source>
</evidence>
<feature type="compositionally biased region" description="Low complexity" evidence="10">
    <location>
        <begin position="922"/>
        <end position="938"/>
    </location>
</feature>
<keyword evidence="6 9" id="KW-0804">Transcription</keyword>
<sequence length="1417" mass="151139">MSSVNNKVTTIGTGSINPTALLTNMSNAIEKNKQWQRELLMERIRSHSSQHKTFQELSKAMRMGMLEKRYALDAVEKSNLQKCLDSMQHCIKVTSRQGLVERLESLSRQLGLKFMDDTKVLFISTDMFFLEIVLDANGALSDVKVHHECKVEQQSCSELVDCLNRGDFADFTAQLEGFSSIYQLNAEPKVKTKAFDAMQAVESDLYNLFQMQSFSKDTQQVLKDSIVGIVLKRHGGHPMRLVYFVSPYDLISLESKSLQSLSLDLLHNKQLGFSVTVNLEASSANKLQILPTVSFAKESQSGLEVPVFAPLNQMNSMLLPATFVLRLNKPLPVCYNTLRAMGLCGSPTTSQASAADINNSTVLEGQHKATLPMISNIMSLIIYTASEQQLKNSQKGLFVCLPDQTHCYFFTENKLLKSTLVQSIPFTEPSQVPKILDFLKRQALFYALLSSCVRPQSKMVNVDIDSTIILEVNAISYHQISVALQHPYEESMATVEFDLHNGNVQCIIYSLSNNYDLLSLKLTNVVQKCCSIPVTIRALLRYWDQERIKKFQRGIGAAAGSTGANTSNNGSNAVSNNSAYGNFNIAGVSNDPGGGGGGVGGGGGGCMNRGLGGSVKMEQALQQRSQLASTTTGYLKYKCGDIKQEDFHESPKSQTLAMVTDTTVANSMPVREVSSLGQQQQQTTHETLQQQTNTTFTAEREIADKYKNIWKDKTPAIKNCVSITPIGTQHDQIQDVKRTGSIEIIPLTGQQHNSIAGTVNNGNSTTVSNSSTGITITPINTGSSSINISGVSSKDKKSSTTSSTCISNLPSSTTSAKRALDVQGELPKEKKRKKKRDDSPMGPPEKIYSRQNSPAGSSEAAAGAVARKFSSPSSSPKGSSGGLLASCVTGSSLTTRPSPKHSPVYSSPKHNTASNSPKSPFGTHSPKHSSSGKPSMSTLKNATVASPKGDKCSTAAAMGSSSSSGLNPGALVRSSTSSTVVAAAAAAAAAMAALKNKDKSTVSPSAVSSAAAAAAAAVVKSSMGVVTPTMQQLKGVTGLNHMAAAAAGFGGNTATVNSLDLNAAMRKGVPSAVSLMTSTAVTATINSTPAQRRATQQVHRHHQQRQIPLQPLGSSEGDTNHTFNKNSSEYMVKSQSQEGLKLTINKTKAISTKKFGVNNDPTCKKLSASEKSWSPSQSKHTFQKSNSSGNLAGKLNKNKSLENSIEFLSNDNLRKSVKKSAVSTSSATSTHMSSLSAAPSQSALRIDYHADMIKILQYASPTMAASMEGFMKSFNTKFQIPKLSQRNATKTTTATTTAASVADTSKSGSLCITTSITKACPSSTTGVSDVQTPSLPPTSNASSQQSTMAATETPTIVNANQSLVSLHVLKSSPISSTSPNHMNSLTATKSALNFVDNSNVSNNSMCNESLLATLAGE</sequence>
<accession>A0A1B0AKR2</accession>
<evidence type="ECO:0000256" key="6">
    <source>
        <dbReference type="ARBA" id="ARBA00023163"/>
    </source>
</evidence>
<evidence type="ECO:0000256" key="10">
    <source>
        <dbReference type="SAM" id="MobiDB-lite"/>
    </source>
</evidence>
<keyword evidence="5 9" id="KW-0010">Activator</keyword>
<feature type="region of interest" description="Disordered" evidence="10">
    <location>
        <begin position="1096"/>
        <end position="1134"/>
    </location>
</feature>
<feature type="region of interest" description="Disordered" evidence="10">
    <location>
        <begin position="1321"/>
        <end position="1350"/>
    </location>
</feature>
<feature type="region of interest" description="Disordered" evidence="10">
    <location>
        <begin position="759"/>
        <end position="972"/>
    </location>
</feature>
<evidence type="ECO:0000256" key="1">
    <source>
        <dbReference type="ARBA" id="ARBA00004123"/>
    </source>
</evidence>
<evidence type="ECO:0000313" key="13">
    <source>
        <dbReference type="Proteomes" id="UP000092460"/>
    </source>
</evidence>